<keyword evidence="3" id="KW-0378">Hydrolase</keyword>
<dbReference type="AlphaFoldDB" id="A0A399FDH3"/>
<reference evidence="3 4" key="1">
    <citation type="submission" date="2018-08" db="EMBL/GenBank/DDBJ databases">
        <title>Meiothermus granaticius genome AF-68 sequencing project.</title>
        <authorList>
            <person name="Da Costa M.S."/>
            <person name="Albuquerque L."/>
            <person name="Raposo P."/>
            <person name="Froufe H.J.C."/>
            <person name="Barroso C.S."/>
            <person name="Egas C."/>
        </authorList>
    </citation>
    <scope>NUCLEOTIDE SEQUENCE [LARGE SCALE GENOMIC DNA]</scope>
    <source>
        <strain evidence="3 4">AF-68</strain>
    </source>
</reference>
<dbReference type="EMBL" id="QWLB01000002">
    <property type="protein sequence ID" value="RIH93835.1"/>
    <property type="molecule type" value="Genomic_DNA"/>
</dbReference>
<dbReference type="Gene3D" id="2.30.42.10">
    <property type="match status" value="1"/>
</dbReference>
<dbReference type="InterPro" id="IPR036034">
    <property type="entry name" value="PDZ_sf"/>
</dbReference>
<protein>
    <submittedName>
        <fullName evidence="3">Tail-specific protease</fullName>
        <ecNumber evidence="3">3.4.21.102</ecNumber>
    </submittedName>
</protein>
<dbReference type="Pfam" id="PF03572">
    <property type="entry name" value="Peptidase_S41"/>
    <property type="match status" value="1"/>
</dbReference>
<feature type="chain" id="PRO_5030071952" evidence="1">
    <location>
        <begin position="18"/>
        <end position="410"/>
    </location>
</feature>
<dbReference type="GO" id="GO:0007165">
    <property type="term" value="P:signal transduction"/>
    <property type="evidence" value="ECO:0007669"/>
    <property type="project" value="TreeGrafter"/>
</dbReference>
<feature type="domain" description="PDZ" evidence="2">
    <location>
        <begin position="98"/>
        <end position="152"/>
    </location>
</feature>
<dbReference type="PANTHER" id="PTHR32060">
    <property type="entry name" value="TAIL-SPECIFIC PROTEASE"/>
    <property type="match status" value="1"/>
</dbReference>
<dbReference type="InterPro" id="IPR041489">
    <property type="entry name" value="PDZ_6"/>
</dbReference>
<dbReference type="GO" id="GO:0004252">
    <property type="term" value="F:serine-type endopeptidase activity"/>
    <property type="evidence" value="ECO:0007669"/>
    <property type="project" value="UniProtKB-EC"/>
</dbReference>
<keyword evidence="3" id="KW-0645">Protease</keyword>
<accession>A0A399FDH3</accession>
<dbReference type="SUPFAM" id="SSF50156">
    <property type="entry name" value="PDZ domain-like"/>
    <property type="match status" value="1"/>
</dbReference>
<dbReference type="Pfam" id="PF17820">
    <property type="entry name" value="PDZ_6"/>
    <property type="match status" value="1"/>
</dbReference>
<name>A0A399FDH3_9DEIN</name>
<evidence type="ECO:0000259" key="2">
    <source>
        <dbReference type="PROSITE" id="PS50106"/>
    </source>
</evidence>
<dbReference type="RefSeq" id="WP_119355723.1">
    <property type="nucleotide sequence ID" value="NZ_BJXM01000004.1"/>
</dbReference>
<dbReference type="Proteomes" id="UP000266178">
    <property type="component" value="Unassembled WGS sequence"/>
</dbReference>
<sequence length="410" mass="44025">MLLRTFLGFILLSSALASPASELFREASFYLEFYYYGPSAVRPQDLVAKYQKQLEQRCAPQAETCPVEVARPLIAEMVRELGDGHSYYLSPERFARAEATFAGTPDPTPLYGFSYQPEGNALLVTEVLAGGAAQAAGLLPGDRILSANGQPVGEIQQQLSGSSLRLELARGPAAGERRLEARLERRLMPNLALPYLYAPSGAPRGVWILRIPQFETYKQVAPRVHALVQQAQAQGATALLVDLRNNGGGEETECVAAAGAFVGDFQLTMQSHLGASPLGYRGGATVGNDPRDPRGYTLPNPARWNGKLAVLVNRRSASCAELFAYVVQRAGAGLVVGERTAGLSNTATDFFPLLDHSAIAITYVRTTDGEGQPLPEAITPDVEARDDLSAWASTGLDPVVARALEALNLR</sequence>
<evidence type="ECO:0000256" key="1">
    <source>
        <dbReference type="SAM" id="SignalP"/>
    </source>
</evidence>
<dbReference type="SMART" id="SM00245">
    <property type="entry name" value="TSPc"/>
    <property type="match status" value="1"/>
</dbReference>
<dbReference type="InterPro" id="IPR029045">
    <property type="entry name" value="ClpP/crotonase-like_dom_sf"/>
</dbReference>
<dbReference type="Gene3D" id="3.90.226.10">
    <property type="entry name" value="2-enoyl-CoA Hydratase, Chain A, domain 1"/>
    <property type="match status" value="1"/>
</dbReference>
<comment type="caution">
    <text evidence="3">The sequence shown here is derived from an EMBL/GenBank/DDBJ whole genome shotgun (WGS) entry which is preliminary data.</text>
</comment>
<dbReference type="InterPro" id="IPR001478">
    <property type="entry name" value="PDZ"/>
</dbReference>
<proteinExistence type="predicted"/>
<dbReference type="PROSITE" id="PS50106">
    <property type="entry name" value="PDZ"/>
    <property type="match status" value="1"/>
</dbReference>
<dbReference type="GO" id="GO:0030288">
    <property type="term" value="C:outer membrane-bounded periplasmic space"/>
    <property type="evidence" value="ECO:0007669"/>
    <property type="project" value="TreeGrafter"/>
</dbReference>
<organism evidence="3 4">
    <name type="scientific">Meiothermus granaticius NBRC 107808</name>
    <dbReference type="NCBI Taxonomy" id="1227551"/>
    <lineage>
        <taxon>Bacteria</taxon>
        <taxon>Thermotogati</taxon>
        <taxon>Deinococcota</taxon>
        <taxon>Deinococci</taxon>
        <taxon>Thermales</taxon>
        <taxon>Thermaceae</taxon>
        <taxon>Meiothermus</taxon>
    </lineage>
</organism>
<keyword evidence="1" id="KW-0732">Signal</keyword>
<gene>
    <name evidence="3" type="primary">prc_1</name>
    <name evidence="3" type="ORF">Mgrana_00184</name>
</gene>
<evidence type="ECO:0000313" key="4">
    <source>
        <dbReference type="Proteomes" id="UP000266178"/>
    </source>
</evidence>
<dbReference type="SUPFAM" id="SSF52096">
    <property type="entry name" value="ClpP/crotonase"/>
    <property type="match status" value="1"/>
</dbReference>
<keyword evidence="4" id="KW-1185">Reference proteome</keyword>
<dbReference type="PANTHER" id="PTHR32060:SF30">
    <property type="entry name" value="CARBOXY-TERMINAL PROCESSING PROTEASE CTPA"/>
    <property type="match status" value="1"/>
</dbReference>
<feature type="signal peptide" evidence="1">
    <location>
        <begin position="1"/>
        <end position="17"/>
    </location>
</feature>
<dbReference type="EC" id="3.4.21.102" evidence="3"/>
<evidence type="ECO:0000313" key="3">
    <source>
        <dbReference type="EMBL" id="RIH93835.1"/>
    </source>
</evidence>
<dbReference type="GO" id="GO:0006508">
    <property type="term" value="P:proteolysis"/>
    <property type="evidence" value="ECO:0007669"/>
    <property type="project" value="UniProtKB-KW"/>
</dbReference>
<dbReference type="SMART" id="SM00228">
    <property type="entry name" value="PDZ"/>
    <property type="match status" value="1"/>
</dbReference>
<dbReference type="OrthoDB" id="9758793at2"/>
<dbReference type="InterPro" id="IPR005151">
    <property type="entry name" value="Tail-specific_protease"/>
</dbReference>